<feature type="transmembrane region" description="Helical" evidence="2">
    <location>
        <begin position="144"/>
        <end position="169"/>
    </location>
</feature>
<dbReference type="EMBL" id="LZYO01000126">
    <property type="protein sequence ID" value="ODH30334.1"/>
    <property type="molecule type" value="Genomic_DNA"/>
</dbReference>
<evidence type="ECO:0000313" key="4">
    <source>
        <dbReference type="Proteomes" id="UP000242814"/>
    </source>
</evidence>
<dbReference type="GO" id="GO:0032185">
    <property type="term" value="P:septin cytoskeleton organization"/>
    <property type="evidence" value="ECO:0007669"/>
    <property type="project" value="TreeGrafter"/>
</dbReference>
<dbReference type="PANTHER" id="PTHR36414:SF1">
    <property type="entry name" value="PROTEIN SUR7"/>
    <property type="match status" value="1"/>
</dbReference>
<dbReference type="GO" id="GO:0005938">
    <property type="term" value="C:cell cortex"/>
    <property type="evidence" value="ECO:0007669"/>
    <property type="project" value="TreeGrafter"/>
</dbReference>
<dbReference type="PANTHER" id="PTHR36414">
    <property type="entry name" value="PROTEIN SUR7"/>
    <property type="match status" value="1"/>
</dbReference>
<keyword evidence="2" id="KW-0472">Membrane</keyword>
<dbReference type="GO" id="GO:0031505">
    <property type="term" value="P:fungal-type cell wall organization"/>
    <property type="evidence" value="ECO:0007669"/>
    <property type="project" value="TreeGrafter"/>
</dbReference>
<dbReference type="OMA" id="PLNKFYW"/>
<proteinExistence type="predicted"/>
<evidence type="ECO:0000256" key="2">
    <source>
        <dbReference type="SAM" id="Phobius"/>
    </source>
</evidence>
<organism evidence="3 4">
    <name type="scientific">Paracoccidioides brasiliensis</name>
    <dbReference type="NCBI Taxonomy" id="121759"/>
    <lineage>
        <taxon>Eukaryota</taxon>
        <taxon>Fungi</taxon>
        <taxon>Dikarya</taxon>
        <taxon>Ascomycota</taxon>
        <taxon>Pezizomycotina</taxon>
        <taxon>Eurotiomycetes</taxon>
        <taxon>Eurotiomycetidae</taxon>
        <taxon>Onygenales</taxon>
        <taxon>Ajellomycetaceae</taxon>
        <taxon>Paracoccidioides</taxon>
    </lineage>
</organism>
<dbReference type="GO" id="GO:0045121">
    <property type="term" value="C:membrane raft"/>
    <property type="evidence" value="ECO:0007669"/>
    <property type="project" value="TreeGrafter"/>
</dbReference>
<evidence type="ECO:0000256" key="1">
    <source>
        <dbReference type="SAM" id="MobiDB-lite"/>
    </source>
</evidence>
<dbReference type="VEuPathDB" id="FungiDB:PADG_05140"/>
<dbReference type="InterPro" id="IPR009571">
    <property type="entry name" value="SUR7/Rim9-like_fungi"/>
</dbReference>
<dbReference type="GO" id="GO:0005886">
    <property type="term" value="C:plasma membrane"/>
    <property type="evidence" value="ECO:0007669"/>
    <property type="project" value="InterPro"/>
</dbReference>
<comment type="caution">
    <text evidence="3">The sequence shown here is derived from an EMBL/GenBank/DDBJ whole genome shotgun (WGS) entry which is preliminary data.</text>
</comment>
<dbReference type="VEuPathDB" id="FungiDB:PABG_07176"/>
<protein>
    <recommendedName>
        <fullName evidence="5">MARVEL domain-containing protein</fullName>
    </recommendedName>
</protein>
<keyword evidence="2" id="KW-1133">Transmembrane helix</keyword>
<dbReference type="GO" id="GO:0030866">
    <property type="term" value="P:cortical actin cytoskeleton organization"/>
    <property type="evidence" value="ECO:0007669"/>
    <property type="project" value="TreeGrafter"/>
</dbReference>
<feature type="region of interest" description="Disordered" evidence="1">
    <location>
        <begin position="224"/>
        <end position="257"/>
    </location>
</feature>
<dbReference type="GO" id="GO:0006897">
    <property type="term" value="P:endocytosis"/>
    <property type="evidence" value="ECO:0007669"/>
    <property type="project" value="TreeGrafter"/>
</dbReference>
<feature type="transmembrane region" description="Helical" evidence="2">
    <location>
        <begin position="189"/>
        <end position="209"/>
    </location>
</feature>
<accession>A0A1D2JFH6</accession>
<keyword evidence="2" id="KW-0812">Transmembrane</keyword>
<sequence>MMGARRPLVALVALIFTAAAWLLMMLTLLGGAQNKTPLDRTWFLQADTSRIPGAQLVSRWTFWGICGVVDGKNVCNGTSPGFPLDPPSNRNFGTTEGVPSQYIGTNKYFFITRFMFAFMLIGLFWIFVAMTTGLLAFCTSIGGWLSSFFTSLGLIFQIITTTLMTVGYVKGRNNFSSNGQPAKVGSKAFAWMWTAVTLLFLASLLYCVAGVHSSARRSAGASVAGTAAPKQHHHGSFPRTGSTKRSSSDATADKEYA</sequence>
<evidence type="ECO:0000313" key="3">
    <source>
        <dbReference type="EMBL" id="ODH30334.1"/>
    </source>
</evidence>
<feature type="transmembrane region" description="Helical" evidence="2">
    <location>
        <begin position="114"/>
        <end position="137"/>
    </location>
</feature>
<gene>
    <name evidence="3" type="ORF">ACO22_03609</name>
</gene>
<dbReference type="AlphaFoldDB" id="A0A1D2JFH6"/>
<dbReference type="Pfam" id="PF06687">
    <property type="entry name" value="SUR7"/>
    <property type="match status" value="1"/>
</dbReference>
<dbReference type="Proteomes" id="UP000242814">
    <property type="component" value="Unassembled WGS sequence"/>
</dbReference>
<evidence type="ECO:0008006" key="5">
    <source>
        <dbReference type="Google" id="ProtNLM"/>
    </source>
</evidence>
<reference evidence="3 4" key="1">
    <citation type="submission" date="2016-06" db="EMBL/GenBank/DDBJ databases">
        <authorList>
            <person name="Kjaerup R.B."/>
            <person name="Dalgaard T.S."/>
            <person name="Juul-Madsen H.R."/>
        </authorList>
    </citation>
    <scope>NUCLEOTIDE SEQUENCE [LARGE SCALE GENOMIC DNA]</scope>
    <source>
        <strain evidence="3 4">Pb300</strain>
    </source>
</reference>
<name>A0A1D2JFH6_PARBR</name>
<feature type="compositionally biased region" description="Polar residues" evidence="1">
    <location>
        <begin position="239"/>
        <end position="250"/>
    </location>
</feature>